<keyword evidence="2" id="KW-0964">Secreted</keyword>
<protein>
    <submittedName>
        <fullName evidence="6">Uncharacterized protein</fullName>
    </submittedName>
</protein>
<comment type="caution">
    <text evidence="6">The sequence shown here is derived from an EMBL/GenBank/DDBJ whole genome shotgun (WGS) entry which is preliminary data.</text>
</comment>
<evidence type="ECO:0000256" key="3">
    <source>
        <dbReference type="SAM" id="Coils"/>
    </source>
</evidence>
<feature type="region of interest" description="Disordered" evidence="4">
    <location>
        <begin position="88"/>
        <end position="157"/>
    </location>
</feature>
<accession>A0ABN8SA59</accession>
<evidence type="ECO:0000256" key="5">
    <source>
        <dbReference type="SAM" id="Phobius"/>
    </source>
</evidence>
<evidence type="ECO:0000256" key="4">
    <source>
        <dbReference type="SAM" id="MobiDB-lite"/>
    </source>
</evidence>
<organism evidence="6 7">
    <name type="scientific">Porites evermanni</name>
    <dbReference type="NCBI Taxonomy" id="104178"/>
    <lineage>
        <taxon>Eukaryota</taxon>
        <taxon>Metazoa</taxon>
        <taxon>Cnidaria</taxon>
        <taxon>Anthozoa</taxon>
        <taxon>Hexacorallia</taxon>
        <taxon>Scleractinia</taxon>
        <taxon>Fungiina</taxon>
        <taxon>Poritidae</taxon>
        <taxon>Porites</taxon>
    </lineage>
</organism>
<keyword evidence="5" id="KW-0472">Membrane</keyword>
<feature type="non-terminal residue" evidence="6">
    <location>
        <position position="157"/>
    </location>
</feature>
<gene>
    <name evidence="6" type="ORF">PEVE_00018666</name>
</gene>
<evidence type="ECO:0000313" key="7">
    <source>
        <dbReference type="Proteomes" id="UP001159427"/>
    </source>
</evidence>
<dbReference type="Pfam" id="PF01391">
    <property type="entry name" value="Collagen"/>
    <property type="match status" value="1"/>
</dbReference>
<feature type="non-terminal residue" evidence="6">
    <location>
        <position position="1"/>
    </location>
</feature>
<evidence type="ECO:0000256" key="1">
    <source>
        <dbReference type="ARBA" id="ARBA00004613"/>
    </source>
</evidence>
<evidence type="ECO:0000256" key="2">
    <source>
        <dbReference type="ARBA" id="ARBA00022525"/>
    </source>
</evidence>
<sequence>ITASQKQRLPSFASILSGLSIAFYCAGFLRVELELNEQKKRINVLENNEETTQSDVPNLLQLAKKTLDRETILKINKLLSELKPQLCQSNGDSCLPGPPGPPGPKGDRGSRGRRGHRGLSGNKGDQGIMGSPGKSGKQGIMGPIGPNGDVGLKGQRG</sequence>
<name>A0ABN8SA59_9CNID</name>
<comment type="subcellular location">
    <subcellularLocation>
        <location evidence="1">Secreted</location>
    </subcellularLocation>
</comment>
<dbReference type="PANTHER" id="PTHR15427:SF33">
    <property type="entry name" value="COLLAGEN IV NC1 DOMAIN-CONTAINING PROTEIN"/>
    <property type="match status" value="1"/>
</dbReference>
<keyword evidence="7" id="KW-1185">Reference proteome</keyword>
<evidence type="ECO:0000313" key="6">
    <source>
        <dbReference type="EMBL" id="CAH3188597.1"/>
    </source>
</evidence>
<dbReference type="PANTHER" id="PTHR15427">
    <property type="entry name" value="EMILIN ELASTIN MICROFIBRIL INTERFACE-LOCATED PROTEIN ELASTIN MICROFIBRIL INTERFACER"/>
    <property type="match status" value="1"/>
</dbReference>
<dbReference type="InterPro" id="IPR008160">
    <property type="entry name" value="Collagen"/>
</dbReference>
<dbReference type="Proteomes" id="UP001159427">
    <property type="component" value="Unassembled WGS sequence"/>
</dbReference>
<keyword evidence="5" id="KW-1133">Transmembrane helix</keyword>
<feature type="coiled-coil region" evidence="3">
    <location>
        <begin position="28"/>
        <end position="55"/>
    </location>
</feature>
<dbReference type="InterPro" id="IPR050392">
    <property type="entry name" value="Collagen/C1q_domain"/>
</dbReference>
<dbReference type="EMBL" id="CALNXI010002527">
    <property type="protein sequence ID" value="CAH3188597.1"/>
    <property type="molecule type" value="Genomic_DNA"/>
</dbReference>
<reference evidence="6 7" key="1">
    <citation type="submission" date="2022-05" db="EMBL/GenBank/DDBJ databases">
        <authorList>
            <consortium name="Genoscope - CEA"/>
            <person name="William W."/>
        </authorList>
    </citation>
    <scope>NUCLEOTIDE SEQUENCE [LARGE SCALE GENOMIC DNA]</scope>
</reference>
<feature type="transmembrane region" description="Helical" evidence="5">
    <location>
        <begin position="12"/>
        <end position="31"/>
    </location>
</feature>
<keyword evidence="3" id="KW-0175">Coiled coil</keyword>
<keyword evidence="5" id="KW-0812">Transmembrane</keyword>
<proteinExistence type="predicted"/>